<reference evidence="3" key="1">
    <citation type="submission" date="2020-09" db="EMBL/GenBank/DDBJ databases">
        <title>Hoyosella lacisalsi sp. nov., a halotolerant actinobacterium isolated from soil of Lake Gudzhirganskoe.</title>
        <authorList>
            <person name="Yang Q."/>
            <person name="Guo P.Y."/>
            <person name="Liu S.W."/>
            <person name="Li F.N."/>
            <person name="Sun C.H."/>
        </authorList>
    </citation>
    <scope>NUCLEOTIDE SEQUENCE</scope>
    <source>
        <strain evidence="3">G463</strain>
    </source>
</reference>
<evidence type="ECO:0000256" key="2">
    <source>
        <dbReference type="SAM" id="Phobius"/>
    </source>
</evidence>
<proteinExistence type="predicted"/>
<dbReference type="PANTHER" id="PTHR35335">
    <property type="entry name" value="UPF0716 PROTEIN FXSA"/>
    <property type="match status" value="1"/>
</dbReference>
<feature type="compositionally biased region" description="Basic and acidic residues" evidence="1">
    <location>
        <begin position="181"/>
        <end position="194"/>
    </location>
</feature>
<dbReference type="NCBIfam" id="NF008528">
    <property type="entry name" value="PRK11463.1-2"/>
    <property type="match status" value="1"/>
</dbReference>
<dbReference type="PANTHER" id="PTHR35335:SF1">
    <property type="entry name" value="UPF0716 PROTEIN FXSA"/>
    <property type="match status" value="1"/>
</dbReference>
<feature type="transmembrane region" description="Helical" evidence="2">
    <location>
        <begin position="66"/>
        <end position="88"/>
    </location>
</feature>
<dbReference type="GO" id="GO:0016020">
    <property type="term" value="C:membrane"/>
    <property type="evidence" value="ECO:0007669"/>
    <property type="project" value="InterPro"/>
</dbReference>
<feature type="transmembrane region" description="Helical" evidence="2">
    <location>
        <begin position="26"/>
        <end position="45"/>
    </location>
</feature>
<protein>
    <submittedName>
        <fullName evidence="3">FxsA family protein</fullName>
    </submittedName>
</protein>
<evidence type="ECO:0000256" key="1">
    <source>
        <dbReference type="SAM" id="MobiDB-lite"/>
    </source>
</evidence>
<dbReference type="Proteomes" id="UP000642993">
    <property type="component" value="Unassembled WGS sequence"/>
</dbReference>
<gene>
    <name evidence="3" type="ORF">HT102_10045</name>
</gene>
<evidence type="ECO:0000313" key="4">
    <source>
        <dbReference type="Proteomes" id="UP000642993"/>
    </source>
</evidence>
<dbReference type="EMBL" id="JACYWE010000005">
    <property type="protein sequence ID" value="MBD8506829.1"/>
    <property type="molecule type" value="Genomic_DNA"/>
</dbReference>
<keyword evidence="2" id="KW-0812">Transmembrane</keyword>
<organism evidence="3 4">
    <name type="scientific">Lolliginicoccus lacisalsi</name>
    <dbReference type="NCBI Taxonomy" id="2742202"/>
    <lineage>
        <taxon>Bacteria</taxon>
        <taxon>Bacillati</taxon>
        <taxon>Actinomycetota</taxon>
        <taxon>Actinomycetes</taxon>
        <taxon>Mycobacteriales</taxon>
        <taxon>Hoyosellaceae</taxon>
        <taxon>Lolliginicoccus</taxon>
    </lineage>
</organism>
<dbReference type="Pfam" id="PF04186">
    <property type="entry name" value="FxsA"/>
    <property type="match status" value="1"/>
</dbReference>
<name>A0A927JCJ9_9ACTN</name>
<keyword evidence="4" id="KW-1185">Reference proteome</keyword>
<sequence length="194" mass="20188">MPLLILLVYIIVEVAAIAGLVSLVGFWWTLAIILGSILAGSVLFATQTRSSMRQVSAAMHGEGSPASALADTATVGIAGILLTIPGIVTSAIGLLLLFPPTRVLVRPVVPYLVLRQQRKAATRMGYTGMGFPGMGDGPAGPRRGGTIVDGEVVDTTTRPTTEDGTIIEGEIAPPPPAAPEPGEKQDPNEEDPRQ</sequence>
<comment type="caution">
    <text evidence="3">The sequence shown here is derived from an EMBL/GenBank/DDBJ whole genome shotgun (WGS) entry which is preliminary data.</text>
</comment>
<dbReference type="AlphaFoldDB" id="A0A927JCJ9"/>
<keyword evidence="2" id="KW-0472">Membrane</keyword>
<accession>A0A927JCJ9</accession>
<evidence type="ECO:0000313" key="3">
    <source>
        <dbReference type="EMBL" id="MBD8506829.1"/>
    </source>
</evidence>
<feature type="region of interest" description="Disordered" evidence="1">
    <location>
        <begin position="154"/>
        <end position="194"/>
    </location>
</feature>
<feature type="compositionally biased region" description="Low complexity" evidence="1">
    <location>
        <begin position="154"/>
        <end position="171"/>
    </location>
</feature>
<dbReference type="InterPro" id="IPR007313">
    <property type="entry name" value="FxsA"/>
</dbReference>
<dbReference type="RefSeq" id="WP_192039284.1">
    <property type="nucleotide sequence ID" value="NZ_JACYWE010000005.1"/>
</dbReference>
<keyword evidence="2" id="KW-1133">Transmembrane helix</keyword>